<comment type="caution">
    <text evidence="2">The sequence shown here is derived from an EMBL/GenBank/DDBJ whole genome shotgun (WGS) entry which is preliminary data.</text>
</comment>
<keyword evidence="3" id="KW-1185">Reference proteome</keyword>
<evidence type="ECO:0000313" key="3">
    <source>
        <dbReference type="Proteomes" id="UP001174136"/>
    </source>
</evidence>
<evidence type="ECO:0000256" key="1">
    <source>
        <dbReference type="SAM" id="MobiDB-lite"/>
    </source>
</evidence>
<feature type="compositionally biased region" description="Basic residues" evidence="1">
    <location>
        <begin position="499"/>
        <end position="512"/>
    </location>
</feature>
<feature type="region of interest" description="Disordered" evidence="1">
    <location>
        <begin position="220"/>
        <end position="247"/>
    </location>
</feature>
<feature type="compositionally biased region" description="Low complexity" evidence="1">
    <location>
        <begin position="556"/>
        <end position="575"/>
    </location>
</feature>
<gene>
    <name evidence="2" type="ORF">N1851_028623</name>
</gene>
<dbReference type="AlphaFoldDB" id="A0AA47M8G4"/>
<name>A0AA47M8G4_MERPO</name>
<reference evidence="2" key="1">
    <citation type="journal article" date="2023" name="Front. Mar. Sci.">
        <title>A new Merluccius polli reference genome to investigate the effects of global change in West African waters.</title>
        <authorList>
            <person name="Mateo J.L."/>
            <person name="Blanco-Fernandez C."/>
            <person name="Garcia-Vazquez E."/>
            <person name="Machado-Schiaffino G."/>
        </authorList>
    </citation>
    <scope>NUCLEOTIDE SEQUENCE</scope>
    <source>
        <strain evidence="2">C29</strain>
        <tissue evidence="2">Fin</tissue>
    </source>
</reference>
<organism evidence="2 3">
    <name type="scientific">Merluccius polli</name>
    <name type="common">Benguela hake</name>
    <name type="synonym">Merluccius cadenati</name>
    <dbReference type="NCBI Taxonomy" id="89951"/>
    <lineage>
        <taxon>Eukaryota</taxon>
        <taxon>Metazoa</taxon>
        <taxon>Chordata</taxon>
        <taxon>Craniata</taxon>
        <taxon>Vertebrata</taxon>
        <taxon>Euteleostomi</taxon>
        <taxon>Actinopterygii</taxon>
        <taxon>Neopterygii</taxon>
        <taxon>Teleostei</taxon>
        <taxon>Neoteleostei</taxon>
        <taxon>Acanthomorphata</taxon>
        <taxon>Zeiogadaria</taxon>
        <taxon>Gadariae</taxon>
        <taxon>Gadiformes</taxon>
        <taxon>Gadoidei</taxon>
        <taxon>Merlucciidae</taxon>
        <taxon>Merluccius</taxon>
    </lineage>
</organism>
<evidence type="ECO:0000313" key="2">
    <source>
        <dbReference type="EMBL" id="KAK0135519.1"/>
    </source>
</evidence>
<proteinExistence type="predicted"/>
<dbReference type="Proteomes" id="UP001174136">
    <property type="component" value="Unassembled WGS sequence"/>
</dbReference>
<accession>A0AA47M8G4</accession>
<feature type="region of interest" description="Disordered" evidence="1">
    <location>
        <begin position="496"/>
        <end position="606"/>
    </location>
</feature>
<protein>
    <submittedName>
        <fullName evidence="2">Uncharacterized protein</fullName>
    </submittedName>
</protein>
<dbReference type="EMBL" id="JAOPHQ010005420">
    <property type="protein sequence ID" value="KAK0135519.1"/>
    <property type="molecule type" value="Genomic_DNA"/>
</dbReference>
<sequence length="606" mass="64707">MASPNSSHVRVFASGTATAALRLACRYLPAASGVPQAKKFDGIPHRRCPPAGSGIAATAGTDHLAATALVGRLNNGGAEHGPLGLNVPRLPRYMVKALPEAQTTVRIRPPTRRRREATLSSTGVNSNIQAPSRGAISIATPARRLSPVATPEWKRVQLLSRRLVPEPLLCVEPRIGPPRSPPSAAAQLALHPTPLAPPAGGEPAGRGSHIIVSGCARPGPMGIGLATRRSPPSPTPRPGSRGGPRSVADNVMMEVPLGSFSNTLVLKTRWAKRGRKSFTSSTVTRTWTNQCKPHKQNRRQDVDVSLGQKRRLCEQEAGGWQLWLELTVEGLMPNLPSPSTRLYSMTENRPESASVALTRKMMVPSSTSSDNGFCKHKQAQPCTRCAQDAATVKSLRLFQSPNGKLGLIPTTYIRCPPSARYLIRGLCEDRIVVVDVHYAHVDGQLRYPGRAAMVLRSDGEIQPLHLLKVHCAEPRKATFVAGGNCYTGAQRRASLAGKGHGRASRHWSHQQRSRTATSEHQPFPDSSAGPAEKRGGSAATTIGNRLLLAGPGSSLQQPRSSHASASQHSSPRPHAAVPCHPGEGGGDTYRGPSKELPPRPSCQASF</sequence>